<reference evidence="2 3" key="1">
    <citation type="journal article" date="2013" name="MBio">
        <title>Genome sequencing of the plant pathogen Taphrina deformans, the causal agent of peach leaf curl.</title>
        <authorList>
            <person name="Cisse O.H."/>
            <person name="Almeida J.M.G.C.F."/>
            <person name="Fonseca A."/>
            <person name="Kumar A.A."/>
            <person name="Salojaervi J."/>
            <person name="Overmyer K."/>
            <person name="Hauser P.M."/>
            <person name="Pagni M."/>
        </authorList>
    </citation>
    <scope>NUCLEOTIDE SEQUENCE [LARGE SCALE GENOMIC DNA]</scope>
    <source>
        <strain evidence="3">PYCC 5710 / ATCC 11124 / CBS 356.35 / IMI 108563 / JCM 9778 / NBRC 8474</strain>
    </source>
</reference>
<feature type="compositionally biased region" description="Low complexity" evidence="1">
    <location>
        <begin position="27"/>
        <end position="43"/>
    </location>
</feature>
<dbReference type="Proteomes" id="UP000013776">
    <property type="component" value="Unassembled WGS sequence"/>
</dbReference>
<dbReference type="eggNOG" id="ENOG502SG32">
    <property type="taxonomic scope" value="Eukaryota"/>
</dbReference>
<name>R4XH14_TAPDE</name>
<sequence length="72" mass="7206">MSDYKPTEHDGLKKDGTPDKRVAGNQDSTSSSTSTSSSDNSGSGNSGGSKSGEFAHGKVDPVEAGKKGGQSS</sequence>
<organism evidence="2 3">
    <name type="scientific">Taphrina deformans (strain PYCC 5710 / ATCC 11124 / CBS 356.35 / IMI 108563 / JCM 9778 / NBRC 8474)</name>
    <name type="common">Peach leaf curl fungus</name>
    <name type="synonym">Lalaria deformans</name>
    <dbReference type="NCBI Taxonomy" id="1097556"/>
    <lineage>
        <taxon>Eukaryota</taxon>
        <taxon>Fungi</taxon>
        <taxon>Dikarya</taxon>
        <taxon>Ascomycota</taxon>
        <taxon>Taphrinomycotina</taxon>
        <taxon>Taphrinomycetes</taxon>
        <taxon>Taphrinales</taxon>
        <taxon>Taphrinaceae</taxon>
        <taxon>Taphrina</taxon>
    </lineage>
</organism>
<dbReference type="EMBL" id="CAHR02000181">
    <property type="protein sequence ID" value="CCG83808.1"/>
    <property type="molecule type" value="Genomic_DNA"/>
</dbReference>
<evidence type="ECO:0000313" key="3">
    <source>
        <dbReference type="Proteomes" id="UP000013776"/>
    </source>
</evidence>
<feature type="compositionally biased region" description="Basic and acidic residues" evidence="1">
    <location>
        <begin position="53"/>
        <end position="66"/>
    </location>
</feature>
<accession>R4XH14</accession>
<comment type="caution">
    <text evidence="2">The sequence shown here is derived from an EMBL/GenBank/DDBJ whole genome shotgun (WGS) entry which is preliminary data.</text>
</comment>
<protein>
    <submittedName>
        <fullName evidence="2">Uncharacterized protein</fullName>
    </submittedName>
</protein>
<feature type="region of interest" description="Disordered" evidence="1">
    <location>
        <begin position="1"/>
        <end position="72"/>
    </location>
</feature>
<dbReference type="AlphaFoldDB" id="R4XH14"/>
<proteinExistence type="predicted"/>
<evidence type="ECO:0000256" key="1">
    <source>
        <dbReference type="SAM" id="MobiDB-lite"/>
    </source>
</evidence>
<evidence type="ECO:0000313" key="2">
    <source>
        <dbReference type="EMBL" id="CCG83808.1"/>
    </source>
</evidence>
<feature type="compositionally biased region" description="Basic and acidic residues" evidence="1">
    <location>
        <begin position="1"/>
        <end position="22"/>
    </location>
</feature>
<gene>
    <name evidence="2" type="ORF">TAPDE_004124</name>
</gene>
<keyword evidence="3" id="KW-1185">Reference proteome</keyword>